<dbReference type="GO" id="GO:0016853">
    <property type="term" value="F:isomerase activity"/>
    <property type="evidence" value="ECO:0007669"/>
    <property type="project" value="UniProtKB-UniRule"/>
</dbReference>
<keyword evidence="2 4" id="KW-0413">Isomerase</keyword>
<evidence type="ECO:0000256" key="3">
    <source>
        <dbReference type="PIRSR" id="PIRSR618191-1"/>
    </source>
</evidence>
<accession>A0A128EI71</accession>
<evidence type="ECO:0000256" key="2">
    <source>
        <dbReference type="ARBA" id="ARBA00023235"/>
    </source>
</evidence>
<evidence type="ECO:0000313" key="6">
    <source>
        <dbReference type="EMBL" id="CZE48605.1"/>
    </source>
</evidence>
<dbReference type="Gene3D" id="3.30.429.10">
    <property type="entry name" value="Macrophage Migration Inhibitory Factor"/>
    <property type="match status" value="1"/>
</dbReference>
<protein>
    <recommendedName>
        <fullName evidence="4">Tautomerase</fullName>
        <ecNumber evidence="4">5.3.2.-</ecNumber>
    </recommendedName>
</protein>
<dbReference type="AlphaFoldDB" id="A0A128EI71"/>
<dbReference type="SUPFAM" id="SSF55331">
    <property type="entry name" value="Tautomerase/MIF"/>
    <property type="match status" value="1"/>
</dbReference>
<evidence type="ECO:0000313" key="7">
    <source>
        <dbReference type="Proteomes" id="UP000069632"/>
    </source>
</evidence>
<dbReference type="OrthoDB" id="9799841at2"/>
<dbReference type="EC" id="5.3.2.-" evidence="4"/>
<dbReference type="NCBIfam" id="TIGR00013">
    <property type="entry name" value="taut"/>
    <property type="match status" value="1"/>
</dbReference>
<dbReference type="EMBL" id="FIZP01000009">
    <property type="protein sequence ID" value="CZE48605.1"/>
    <property type="molecule type" value="Genomic_DNA"/>
</dbReference>
<feature type="domain" description="4-oxalocrotonate tautomerase-like" evidence="5">
    <location>
        <begin position="2"/>
        <end position="63"/>
    </location>
</feature>
<dbReference type="PANTHER" id="PTHR35530">
    <property type="entry name" value="TAUTOMERASE-RELATED"/>
    <property type="match status" value="1"/>
</dbReference>
<reference evidence="6 7" key="1">
    <citation type="submission" date="2016-02" db="EMBL/GenBank/DDBJ databases">
        <authorList>
            <consortium name="Pathogen Informatics"/>
        </authorList>
    </citation>
    <scope>NUCLEOTIDE SEQUENCE [LARGE SCALE GENOMIC DNA]</scope>
    <source>
        <strain evidence="6 7">RC20</strain>
    </source>
</reference>
<dbReference type="Proteomes" id="UP000069632">
    <property type="component" value="Unassembled WGS sequence"/>
</dbReference>
<evidence type="ECO:0000256" key="1">
    <source>
        <dbReference type="ARBA" id="ARBA00006723"/>
    </source>
</evidence>
<gene>
    <name evidence="6" type="ORF">ERS672216_01501</name>
</gene>
<organism evidence="6 7">
    <name type="scientific">Campylobacter geochelonis</name>
    <dbReference type="NCBI Taxonomy" id="1780362"/>
    <lineage>
        <taxon>Bacteria</taxon>
        <taxon>Pseudomonadati</taxon>
        <taxon>Campylobacterota</taxon>
        <taxon>Epsilonproteobacteria</taxon>
        <taxon>Campylobacterales</taxon>
        <taxon>Campylobacteraceae</taxon>
        <taxon>Campylobacter</taxon>
    </lineage>
</organism>
<comment type="similarity">
    <text evidence="1 4">Belongs to the 4-oxalocrotonate tautomerase family.</text>
</comment>
<dbReference type="InterPro" id="IPR004370">
    <property type="entry name" value="4-OT-like_dom"/>
</dbReference>
<evidence type="ECO:0000259" key="5">
    <source>
        <dbReference type="Pfam" id="PF01361"/>
    </source>
</evidence>
<dbReference type="InterPro" id="IPR018191">
    <property type="entry name" value="4-OT"/>
</dbReference>
<dbReference type="PANTHER" id="PTHR35530:SF1">
    <property type="entry name" value="2-HYDROXYMUCONATE TAUTOMERASE"/>
    <property type="match status" value="1"/>
</dbReference>
<sequence length="69" mass="7604">MPYINIKITKENGEPTVEQKAQLIEGVTNLVGEILGRSKERTVVIIDEVDTDNYGVGGTSITKIRKDKS</sequence>
<keyword evidence="7" id="KW-1185">Reference proteome</keyword>
<dbReference type="InterPro" id="IPR014347">
    <property type="entry name" value="Tautomerase/MIF_sf"/>
</dbReference>
<dbReference type="RefSeq" id="WP_075494086.1">
    <property type="nucleotide sequence ID" value="NZ_CP053844.1"/>
</dbReference>
<dbReference type="Pfam" id="PF01361">
    <property type="entry name" value="Tautomerase"/>
    <property type="match status" value="1"/>
</dbReference>
<feature type="active site" description="Proton acceptor; via imino nitrogen" evidence="3">
    <location>
        <position position="2"/>
    </location>
</feature>
<evidence type="ECO:0000256" key="4">
    <source>
        <dbReference type="RuleBase" id="RU362032"/>
    </source>
</evidence>
<proteinExistence type="inferred from homology"/>
<name>A0A128EI71_9BACT</name>